<sequence length="447" mass="46949">MSPGRLLAPLGALALLAGLPGCPDPIGCAEGPAPQPFVMELVLVGAPARVMVQAAMPGCSPEQTRPSSLAVELSGPDNLPVPVQKAFDPATPTLSVLHFLPQQAGRYHLFAAFDPVGGIIQADLHAARDRSGETAPVLLPFECGTLERTQAGAWVCDARVLREGTLVRSFPGSRLAVAGEVVWRMEPQRFERYVDTGTELVLTGTWPHAEGKVEAVLATPETLVALHGQTVQHVAFDGTALTGGGPTRWATGTELPSGLGPQAVLMRAGDTLAIAAGRPFGSSSSFSHQACPYTLVNGRLERTASACTGFNGTVAGYEPGGLWVEEFSTPPTLSYHEWTPGGLMPRAALSLNGLQTFSLTAEGKNTSVPVLTSSQTFPSSLGRTLRPPHALMPAYDAVQRRLLLEYLDSGLGLPQASSTLLWGRTTAFTSGSPLTGLRVLSRPQALP</sequence>
<reference evidence="2" key="1">
    <citation type="submission" date="2016-10" db="EMBL/GenBank/DDBJ databases">
        <authorList>
            <person name="Varghese N."/>
            <person name="Submissions S."/>
        </authorList>
    </citation>
    <scope>NUCLEOTIDE SEQUENCE [LARGE SCALE GENOMIC DNA]</scope>
    <source>
        <strain evidence="2">DSM 16858</strain>
    </source>
</reference>
<dbReference type="RefSeq" id="WP_093525267.1">
    <property type="nucleotide sequence ID" value="NZ_FOIJ01000019.1"/>
</dbReference>
<dbReference type="EMBL" id="FOIJ01000019">
    <property type="protein sequence ID" value="SEU34657.1"/>
    <property type="molecule type" value="Genomic_DNA"/>
</dbReference>
<proteinExistence type="predicted"/>
<gene>
    <name evidence="1" type="ORF">SAMN05443639_11997</name>
</gene>
<evidence type="ECO:0000313" key="2">
    <source>
        <dbReference type="Proteomes" id="UP000199181"/>
    </source>
</evidence>
<keyword evidence="2" id="KW-1185">Reference proteome</keyword>
<dbReference type="AlphaFoldDB" id="A0A1I0L4V3"/>
<evidence type="ECO:0000313" key="1">
    <source>
        <dbReference type="EMBL" id="SEU34657.1"/>
    </source>
</evidence>
<organism evidence="1 2">
    <name type="scientific">Stigmatella erecta</name>
    <dbReference type="NCBI Taxonomy" id="83460"/>
    <lineage>
        <taxon>Bacteria</taxon>
        <taxon>Pseudomonadati</taxon>
        <taxon>Myxococcota</taxon>
        <taxon>Myxococcia</taxon>
        <taxon>Myxococcales</taxon>
        <taxon>Cystobacterineae</taxon>
        <taxon>Archangiaceae</taxon>
        <taxon>Stigmatella</taxon>
    </lineage>
</organism>
<protein>
    <submittedName>
        <fullName evidence="1">Uncharacterized protein</fullName>
    </submittedName>
</protein>
<dbReference type="Proteomes" id="UP000199181">
    <property type="component" value="Unassembled WGS sequence"/>
</dbReference>
<accession>A0A1I0L4V3</accession>
<name>A0A1I0L4V3_9BACT</name>